<keyword evidence="3" id="KW-1185">Reference proteome</keyword>
<evidence type="ECO:0000313" key="2">
    <source>
        <dbReference type="EMBL" id="MBW7473743.1"/>
    </source>
</evidence>
<evidence type="ECO:0000313" key="3">
    <source>
        <dbReference type="Proteomes" id="UP000812277"/>
    </source>
</evidence>
<dbReference type="RefSeq" id="WP_219870948.1">
    <property type="nucleotide sequence ID" value="NZ_JAHZIJ010000001.1"/>
</dbReference>
<reference evidence="2 3" key="1">
    <citation type="submission" date="2021-07" db="EMBL/GenBank/DDBJ databases">
        <title>Paenibacillus radiodurans sp. nov., isolated from the southeastern edge of Tengger Desert.</title>
        <authorList>
            <person name="Zhang G."/>
        </authorList>
    </citation>
    <scope>NUCLEOTIDE SEQUENCE [LARGE SCALE GENOMIC DNA]</scope>
    <source>
        <strain evidence="2 3">DT7-4</strain>
    </source>
</reference>
<organism evidence="2 3">
    <name type="scientific">Paenibacillus oenotherae</name>
    <dbReference type="NCBI Taxonomy" id="1435645"/>
    <lineage>
        <taxon>Bacteria</taxon>
        <taxon>Bacillati</taxon>
        <taxon>Bacillota</taxon>
        <taxon>Bacilli</taxon>
        <taxon>Bacillales</taxon>
        <taxon>Paenibacillaceae</taxon>
        <taxon>Paenibacillus</taxon>
    </lineage>
</organism>
<gene>
    <name evidence="2" type="ORF">K0T92_03165</name>
</gene>
<feature type="compositionally biased region" description="Polar residues" evidence="1">
    <location>
        <begin position="63"/>
        <end position="75"/>
    </location>
</feature>
<proteinExistence type="predicted"/>
<accession>A0ABS7D1K6</accession>
<feature type="region of interest" description="Disordered" evidence="1">
    <location>
        <begin position="48"/>
        <end position="83"/>
    </location>
</feature>
<dbReference type="EMBL" id="JAHZIJ010000001">
    <property type="protein sequence ID" value="MBW7473743.1"/>
    <property type="molecule type" value="Genomic_DNA"/>
</dbReference>
<protein>
    <submittedName>
        <fullName evidence="2">Uncharacterized protein</fullName>
    </submittedName>
</protein>
<comment type="caution">
    <text evidence="2">The sequence shown here is derived from an EMBL/GenBank/DDBJ whole genome shotgun (WGS) entry which is preliminary data.</text>
</comment>
<evidence type="ECO:0000256" key="1">
    <source>
        <dbReference type="SAM" id="MobiDB-lite"/>
    </source>
</evidence>
<dbReference type="Proteomes" id="UP000812277">
    <property type="component" value="Unassembled WGS sequence"/>
</dbReference>
<name>A0ABS7D1K6_9BACL</name>
<sequence>MRRKSFKMALVGGAIAIVVLFGIDMATSGIERINGPINGQGVLSVNPSSLEDGRMAGSGEAGSLSSMQGNGSGSMLTEGRDDNERERLIREAQQVIDRLKAEEASGKGQAANERLPGMPELGEQSTVNKLADSTAGILQSLSSQGIRFVVSFFDSVTD</sequence>